<evidence type="ECO:0000256" key="2">
    <source>
        <dbReference type="ARBA" id="ARBA00023015"/>
    </source>
</evidence>
<dbReference type="Gene3D" id="1.10.10.10">
    <property type="entry name" value="Winged helix-like DNA-binding domain superfamily/Winged helix DNA-binding domain"/>
    <property type="match status" value="1"/>
</dbReference>
<evidence type="ECO:0000313" key="10">
    <source>
        <dbReference type="Proteomes" id="UP000240621"/>
    </source>
</evidence>
<protein>
    <submittedName>
        <fullName evidence="8">DNA-directed RNA polymerase sigma-70 factor</fullName>
    </submittedName>
    <submittedName>
        <fullName evidence="9">RNA polymerase sigma-70 factor (ECF subfamily)</fullName>
    </submittedName>
</protein>
<dbReference type="InterPro" id="IPR007627">
    <property type="entry name" value="RNA_pol_sigma70_r2"/>
</dbReference>
<dbReference type="PANTHER" id="PTHR43133">
    <property type="entry name" value="RNA POLYMERASE ECF-TYPE SIGMA FACTO"/>
    <property type="match status" value="1"/>
</dbReference>
<evidence type="ECO:0000259" key="6">
    <source>
        <dbReference type="Pfam" id="PF04542"/>
    </source>
</evidence>
<evidence type="ECO:0000256" key="5">
    <source>
        <dbReference type="ARBA" id="ARBA00023163"/>
    </source>
</evidence>
<dbReference type="InterPro" id="IPR013325">
    <property type="entry name" value="RNA_pol_sigma_r2"/>
</dbReference>
<evidence type="ECO:0000256" key="1">
    <source>
        <dbReference type="ARBA" id="ARBA00010641"/>
    </source>
</evidence>
<dbReference type="InterPro" id="IPR013249">
    <property type="entry name" value="RNA_pol_sigma70_r4_t2"/>
</dbReference>
<dbReference type="GO" id="GO:0016987">
    <property type="term" value="F:sigma factor activity"/>
    <property type="evidence" value="ECO:0007669"/>
    <property type="project" value="UniProtKB-KW"/>
</dbReference>
<feature type="domain" description="RNA polymerase sigma factor 70 region 4 type 2" evidence="7">
    <location>
        <begin position="98"/>
        <end position="150"/>
    </location>
</feature>
<comment type="caution">
    <text evidence="9">The sequence shown here is derived from an EMBL/GenBank/DDBJ whole genome shotgun (WGS) entry which is preliminary data.</text>
</comment>
<dbReference type="GO" id="GO:0006352">
    <property type="term" value="P:DNA-templated transcription initiation"/>
    <property type="evidence" value="ECO:0007669"/>
    <property type="project" value="InterPro"/>
</dbReference>
<dbReference type="SUPFAM" id="SSF88946">
    <property type="entry name" value="Sigma2 domain of RNA polymerase sigma factors"/>
    <property type="match status" value="1"/>
</dbReference>
<reference evidence="9 10" key="1">
    <citation type="submission" date="2018-03" db="EMBL/GenBank/DDBJ databases">
        <title>Genomic Encyclopedia of Archaeal and Bacterial Type Strains, Phase II (KMG-II): from individual species to whole genera.</title>
        <authorList>
            <person name="Goeker M."/>
        </authorList>
    </citation>
    <scope>NUCLEOTIDE SEQUENCE [LARGE SCALE GENOMIC DNA]</scope>
    <source>
        <strain evidence="9 10">DSM 27267</strain>
    </source>
</reference>
<dbReference type="InterPro" id="IPR036388">
    <property type="entry name" value="WH-like_DNA-bd_sf"/>
</dbReference>
<evidence type="ECO:0000259" key="7">
    <source>
        <dbReference type="Pfam" id="PF08281"/>
    </source>
</evidence>
<reference evidence="8 11" key="2">
    <citation type="submission" date="2019-10" db="EMBL/GenBank/DDBJ databases">
        <title>Prolixibacter strains distinguished by the presence of nitrate reductase genes were adept at nitrate-dependent anaerobic corrosion of metallic iron and carbon steel.</title>
        <authorList>
            <person name="Iino T."/>
            <person name="Shono N."/>
            <person name="Ito K."/>
            <person name="Nakamura R."/>
            <person name="Sueoka K."/>
            <person name="Harayama S."/>
            <person name="Ohkuma M."/>
        </authorList>
    </citation>
    <scope>NUCLEOTIDE SEQUENCE [LARGE SCALE GENOMIC DNA]</scope>
    <source>
        <strain evidence="8 11">MIC1-1</strain>
    </source>
</reference>
<dbReference type="PANTHER" id="PTHR43133:SF8">
    <property type="entry name" value="RNA POLYMERASE SIGMA FACTOR HI_1459-RELATED"/>
    <property type="match status" value="1"/>
</dbReference>
<dbReference type="Proteomes" id="UP000396862">
    <property type="component" value="Unassembled WGS sequence"/>
</dbReference>
<comment type="similarity">
    <text evidence="1">Belongs to the sigma-70 factor family. ECF subfamily.</text>
</comment>
<gene>
    <name evidence="9" type="ORF">CLV93_102103</name>
    <name evidence="8" type="ORF">JCM18694_07400</name>
</gene>
<evidence type="ECO:0000313" key="9">
    <source>
        <dbReference type="EMBL" id="PSK84318.1"/>
    </source>
</evidence>
<dbReference type="InterPro" id="IPR014284">
    <property type="entry name" value="RNA_pol_sigma-70_dom"/>
</dbReference>
<dbReference type="Proteomes" id="UP000240621">
    <property type="component" value="Unassembled WGS sequence"/>
</dbReference>
<dbReference type="Pfam" id="PF04542">
    <property type="entry name" value="Sigma70_r2"/>
    <property type="match status" value="1"/>
</dbReference>
<dbReference type="InterPro" id="IPR039425">
    <property type="entry name" value="RNA_pol_sigma-70-like"/>
</dbReference>
<dbReference type="NCBIfam" id="TIGR02937">
    <property type="entry name" value="sigma70-ECF"/>
    <property type="match status" value="1"/>
</dbReference>
<accession>A0A2P8CH63</accession>
<dbReference type="GO" id="GO:0003677">
    <property type="term" value="F:DNA binding"/>
    <property type="evidence" value="ECO:0007669"/>
    <property type="project" value="UniProtKB-KW"/>
</dbReference>
<evidence type="ECO:0000256" key="4">
    <source>
        <dbReference type="ARBA" id="ARBA00023125"/>
    </source>
</evidence>
<evidence type="ECO:0000313" key="8">
    <source>
        <dbReference type="EMBL" id="GET20494.1"/>
    </source>
</evidence>
<dbReference type="InterPro" id="IPR013324">
    <property type="entry name" value="RNA_pol_sigma_r3/r4-like"/>
</dbReference>
<evidence type="ECO:0000313" key="11">
    <source>
        <dbReference type="Proteomes" id="UP000396862"/>
    </source>
</evidence>
<keyword evidence="4" id="KW-0238">DNA-binding</keyword>
<dbReference type="SUPFAM" id="SSF88659">
    <property type="entry name" value="Sigma3 and sigma4 domains of RNA polymerase sigma factors"/>
    <property type="match status" value="1"/>
</dbReference>
<name>A0A2P8CH63_9BACT</name>
<dbReference type="Pfam" id="PF08281">
    <property type="entry name" value="Sigma70_r4_2"/>
    <property type="match status" value="1"/>
</dbReference>
<dbReference type="RefSeq" id="WP_106540924.1">
    <property type="nucleotide sequence ID" value="NZ_BLAU01000001.1"/>
</dbReference>
<keyword evidence="3" id="KW-0731">Sigma factor</keyword>
<keyword evidence="2" id="KW-0805">Transcription regulation</keyword>
<keyword evidence="5" id="KW-0804">Transcription</keyword>
<dbReference type="EMBL" id="PYGC01000002">
    <property type="protein sequence ID" value="PSK84318.1"/>
    <property type="molecule type" value="Genomic_DNA"/>
</dbReference>
<feature type="domain" description="RNA polymerase sigma-70 region 2" evidence="6">
    <location>
        <begin position="10"/>
        <end position="75"/>
    </location>
</feature>
<dbReference type="AlphaFoldDB" id="A0A2P8CH63"/>
<dbReference type="GO" id="GO:0000428">
    <property type="term" value="C:DNA-directed RNA polymerase complex"/>
    <property type="evidence" value="ECO:0007669"/>
    <property type="project" value="UniProtKB-KW"/>
</dbReference>
<organism evidence="9 10">
    <name type="scientific">Prolixibacter denitrificans</name>
    <dbReference type="NCBI Taxonomy" id="1541063"/>
    <lineage>
        <taxon>Bacteria</taxon>
        <taxon>Pseudomonadati</taxon>
        <taxon>Bacteroidota</taxon>
        <taxon>Bacteroidia</taxon>
        <taxon>Marinilabiliales</taxon>
        <taxon>Prolixibacteraceae</taxon>
        <taxon>Prolixibacter</taxon>
    </lineage>
</organism>
<dbReference type="OrthoDB" id="670026at2"/>
<keyword evidence="8" id="KW-0240">DNA-directed RNA polymerase</keyword>
<evidence type="ECO:0000256" key="3">
    <source>
        <dbReference type="ARBA" id="ARBA00023082"/>
    </source>
</evidence>
<dbReference type="EMBL" id="BLAU01000001">
    <property type="protein sequence ID" value="GET20494.1"/>
    <property type="molecule type" value="Genomic_DNA"/>
</dbReference>
<dbReference type="CDD" id="cd06171">
    <property type="entry name" value="Sigma70_r4"/>
    <property type="match status" value="1"/>
</dbReference>
<dbReference type="Gene3D" id="1.10.1740.10">
    <property type="match status" value="1"/>
</dbReference>
<sequence>MTLDEYNSAVDEWADRVYRFVVKSMHDEDGARDVVQDSYEKMWRHRENIDGTKVKTYLFTTAYHTMIDRIRKSNREVIGDPSEHVIRHERNGFSDLQEVLHEAISRLPEKQRSVVLLRDYEGYSYREIADISGLTEAQVKVYIYRARVFLKKYIGSIDVVV</sequence>
<keyword evidence="11" id="KW-1185">Reference proteome</keyword>
<proteinExistence type="inferred from homology"/>